<feature type="compositionally biased region" description="Low complexity" evidence="2">
    <location>
        <begin position="164"/>
        <end position="179"/>
    </location>
</feature>
<evidence type="ECO:0000259" key="3">
    <source>
        <dbReference type="Pfam" id="PF02834"/>
    </source>
</evidence>
<feature type="region of interest" description="Disordered" evidence="2">
    <location>
        <begin position="103"/>
        <end position="192"/>
    </location>
</feature>
<name>A0ABQ6JN24_9ACTN</name>
<gene>
    <name evidence="4" type="ORF">GCM10025868_37690</name>
</gene>
<evidence type="ECO:0000313" key="5">
    <source>
        <dbReference type="Proteomes" id="UP001157017"/>
    </source>
</evidence>
<dbReference type="PANTHER" id="PTHR35561:SF1">
    <property type="entry name" value="RNA 2',3'-CYCLIC PHOSPHODIESTERASE"/>
    <property type="match status" value="1"/>
</dbReference>
<dbReference type="Proteomes" id="UP001157017">
    <property type="component" value="Unassembled WGS sequence"/>
</dbReference>
<proteinExistence type="predicted"/>
<reference evidence="5" key="1">
    <citation type="journal article" date="2019" name="Int. J. Syst. Evol. Microbiol.">
        <title>The Global Catalogue of Microorganisms (GCM) 10K type strain sequencing project: providing services to taxonomists for standard genome sequencing and annotation.</title>
        <authorList>
            <consortium name="The Broad Institute Genomics Platform"/>
            <consortium name="The Broad Institute Genome Sequencing Center for Infectious Disease"/>
            <person name="Wu L."/>
            <person name="Ma J."/>
        </authorList>
    </citation>
    <scope>NUCLEOTIDE SEQUENCE [LARGE SCALE GENOMIC DNA]</scope>
    <source>
        <strain evidence="5">NBRC 108730</strain>
    </source>
</reference>
<protein>
    <submittedName>
        <fullName evidence="4">RNA 2',3'-cyclic phosphodiesterase</fullName>
    </submittedName>
</protein>
<keyword evidence="5" id="KW-1185">Reference proteome</keyword>
<evidence type="ECO:0000256" key="1">
    <source>
        <dbReference type="ARBA" id="ARBA00022801"/>
    </source>
</evidence>
<dbReference type="Gene3D" id="3.90.1140.10">
    <property type="entry name" value="Cyclic phosphodiesterase"/>
    <property type="match status" value="1"/>
</dbReference>
<dbReference type="InterPro" id="IPR014051">
    <property type="entry name" value="Phosphoesterase_HXTX"/>
</dbReference>
<feature type="domain" description="Phosphoesterase HXTX" evidence="3">
    <location>
        <begin position="9"/>
        <end position="91"/>
    </location>
</feature>
<dbReference type="PANTHER" id="PTHR35561">
    <property type="entry name" value="RNA 2',3'-CYCLIC PHOSPHODIESTERASE"/>
    <property type="match status" value="1"/>
</dbReference>
<organism evidence="4 5">
    <name type="scientific">Angustibacter aerolatus</name>
    <dbReference type="NCBI Taxonomy" id="1162965"/>
    <lineage>
        <taxon>Bacteria</taxon>
        <taxon>Bacillati</taxon>
        <taxon>Actinomycetota</taxon>
        <taxon>Actinomycetes</taxon>
        <taxon>Kineosporiales</taxon>
        <taxon>Kineosporiaceae</taxon>
    </lineage>
</organism>
<accession>A0ABQ6JN24</accession>
<dbReference type="SUPFAM" id="SSF55144">
    <property type="entry name" value="LigT-like"/>
    <property type="match status" value="1"/>
</dbReference>
<dbReference type="InterPro" id="IPR004175">
    <property type="entry name" value="RNA_CPDase"/>
</dbReference>
<dbReference type="InterPro" id="IPR009097">
    <property type="entry name" value="Cyclic_Pdiesterase"/>
</dbReference>
<evidence type="ECO:0000313" key="4">
    <source>
        <dbReference type="EMBL" id="GMA88519.1"/>
    </source>
</evidence>
<comment type="caution">
    <text evidence="4">The sequence shown here is derived from an EMBL/GenBank/DDBJ whole genome shotgun (WGS) entry which is preliminary data.</text>
</comment>
<dbReference type="Pfam" id="PF02834">
    <property type="entry name" value="LigT_PEase"/>
    <property type="match status" value="1"/>
</dbReference>
<evidence type="ECO:0000256" key="2">
    <source>
        <dbReference type="SAM" id="MobiDB-lite"/>
    </source>
</evidence>
<sequence>MRVFVALVPPPEAVEHLEAFLDVRRDADADLRWSRPEQWHVTLAFAADVRERVLDDLVDGLSEAAGRRPALDLAVAGGGAFPDAASARVLYAGLVAPPGGADDVGEQAAAAVGRDPHRVRPRRCAGRRRPLHPARDPRPARSAARRHPLGAAAGDVRGAGLDGGEPAPRALAPRPGPARGTRHEPLAALPLA</sequence>
<dbReference type="EMBL" id="BSUZ01000001">
    <property type="protein sequence ID" value="GMA88519.1"/>
    <property type="molecule type" value="Genomic_DNA"/>
</dbReference>
<feature type="compositionally biased region" description="Basic residues" evidence="2">
    <location>
        <begin position="117"/>
        <end position="132"/>
    </location>
</feature>
<keyword evidence="1" id="KW-0378">Hydrolase</keyword>